<name>A0A378WHF2_9NEIS</name>
<dbReference type="Proteomes" id="UP000254055">
    <property type="component" value="Unassembled WGS sequence"/>
</dbReference>
<reference evidence="1 2" key="1">
    <citation type="submission" date="2018-06" db="EMBL/GenBank/DDBJ databases">
        <authorList>
            <consortium name="Pathogen Informatics"/>
            <person name="Doyle S."/>
        </authorList>
    </citation>
    <scope>NUCLEOTIDE SEQUENCE [LARGE SCALE GENOMIC DNA]</scope>
    <source>
        <strain evidence="1 2">NCTC12229</strain>
    </source>
</reference>
<organism evidence="1 2">
    <name type="scientific">Neisseria zoodegmatis</name>
    <dbReference type="NCBI Taxonomy" id="326523"/>
    <lineage>
        <taxon>Bacteria</taxon>
        <taxon>Pseudomonadati</taxon>
        <taxon>Pseudomonadota</taxon>
        <taxon>Betaproteobacteria</taxon>
        <taxon>Neisseriales</taxon>
        <taxon>Neisseriaceae</taxon>
        <taxon>Neisseria</taxon>
    </lineage>
</organism>
<gene>
    <name evidence="1" type="ORF">NCTC12229_00908</name>
</gene>
<accession>A0A378WHF2</accession>
<dbReference type="EMBL" id="UGRS01000001">
    <property type="protein sequence ID" value="SUA36492.1"/>
    <property type="molecule type" value="Genomic_DNA"/>
</dbReference>
<proteinExistence type="predicted"/>
<sequence length="83" mass="9668">MARIMPSSIIEVKHIFKIWFFVGQKTTNMIRFMFDYVLLFPNYSQCIFQQNQAYSRFANCPAASARSRLLCSGKCVFKADHFG</sequence>
<evidence type="ECO:0000313" key="1">
    <source>
        <dbReference type="EMBL" id="SUA36492.1"/>
    </source>
</evidence>
<evidence type="ECO:0000313" key="2">
    <source>
        <dbReference type="Proteomes" id="UP000254055"/>
    </source>
</evidence>
<protein>
    <submittedName>
        <fullName evidence="1">Uncharacterized protein</fullName>
    </submittedName>
</protein>
<dbReference type="AlphaFoldDB" id="A0A378WHF2"/>